<keyword evidence="2" id="KW-0511">Multifunctional enzyme</keyword>
<feature type="domain" description="Reverse transcriptase/retrotransposon-derived protein RNase H-like" evidence="3">
    <location>
        <begin position="46"/>
        <end position="129"/>
    </location>
</feature>
<evidence type="ECO:0000259" key="3">
    <source>
        <dbReference type="Pfam" id="PF17919"/>
    </source>
</evidence>
<dbReference type="OrthoDB" id="6619222at2759"/>
<dbReference type="InterPro" id="IPR043128">
    <property type="entry name" value="Rev_trsase/Diguanyl_cyclase"/>
</dbReference>
<proteinExistence type="predicted"/>
<sequence length="129" mass="14363">MPRPTSVDEVRRFLGLVTYYSRFIPAFSSLSYPLRRLLRKDHSFFWSSACESSFLKLKAELCSERVLVPYDPLLPLVLTADAGPCGIAAVLSHDADGVEKPIAYASRSLTDAEMNYSQLDKEALAIVFA</sequence>
<dbReference type="Pfam" id="PF17919">
    <property type="entry name" value="RT_RNaseH_2"/>
    <property type="match status" value="1"/>
</dbReference>
<accession>A0A6H5FYY8</accession>
<dbReference type="GO" id="GO:0003964">
    <property type="term" value="F:RNA-directed DNA polymerase activity"/>
    <property type="evidence" value="ECO:0007669"/>
    <property type="project" value="UniProtKB-EC"/>
</dbReference>
<keyword evidence="5" id="KW-1185">Reference proteome</keyword>
<organism evidence="4 5">
    <name type="scientific">Nesidiocoris tenuis</name>
    <dbReference type="NCBI Taxonomy" id="355587"/>
    <lineage>
        <taxon>Eukaryota</taxon>
        <taxon>Metazoa</taxon>
        <taxon>Ecdysozoa</taxon>
        <taxon>Arthropoda</taxon>
        <taxon>Hexapoda</taxon>
        <taxon>Insecta</taxon>
        <taxon>Pterygota</taxon>
        <taxon>Neoptera</taxon>
        <taxon>Paraneoptera</taxon>
        <taxon>Hemiptera</taxon>
        <taxon>Heteroptera</taxon>
        <taxon>Panheteroptera</taxon>
        <taxon>Cimicomorpha</taxon>
        <taxon>Miridae</taxon>
        <taxon>Dicyphina</taxon>
        <taxon>Nesidiocoris</taxon>
    </lineage>
</organism>
<dbReference type="Gene3D" id="3.30.70.270">
    <property type="match status" value="1"/>
</dbReference>
<dbReference type="PANTHER" id="PTHR37984">
    <property type="entry name" value="PROTEIN CBG26694"/>
    <property type="match status" value="1"/>
</dbReference>
<name>A0A6H5FYY8_9HEMI</name>
<protein>
    <recommendedName>
        <fullName evidence="1">RNA-directed DNA polymerase</fullName>
        <ecNumber evidence="1">2.7.7.49</ecNumber>
    </recommendedName>
</protein>
<evidence type="ECO:0000313" key="5">
    <source>
        <dbReference type="Proteomes" id="UP000479000"/>
    </source>
</evidence>
<dbReference type="AlphaFoldDB" id="A0A6H5FYY8"/>
<dbReference type="InterPro" id="IPR043502">
    <property type="entry name" value="DNA/RNA_pol_sf"/>
</dbReference>
<dbReference type="Proteomes" id="UP000479000">
    <property type="component" value="Unassembled WGS sequence"/>
</dbReference>
<dbReference type="EMBL" id="CADCXU010002770">
    <property type="protein sequence ID" value="CAA9994888.1"/>
    <property type="molecule type" value="Genomic_DNA"/>
</dbReference>
<dbReference type="EC" id="2.7.7.49" evidence="1"/>
<reference evidence="4 5" key="1">
    <citation type="submission" date="2020-02" db="EMBL/GenBank/DDBJ databases">
        <authorList>
            <person name="Ferguson B K."/>
        </authorList>
    </citation>
    <scope>NUCLEOTIDE SEQUENCE [LARGE SCALE GENOMIC DNA]</scope>
</reference>
<feature type="non-terminal residue" evidence="4">
    <location>
        <position position="129"/>
    </location>
</feature>
<gene>
    <name evidence="4" type="ORF">NTEN_LOCUS1704</name>
</gene>
<dbReference type="InterPro" id="IPR041577">
    <property type="entry name" value="RT_RNaseH_2"/>
</dbReference>
<evidence type="ECO:0000256" key="1">
    <source>
        <dbReference type="ARBA" id="ARBA00012493"/>
    </source>
</evidence>
<dbReference type="SUPFAM" id="SSF56672">
    <property type="entry name" value="DNA/RNA polymerases"/>
    <property type="match status" value="1"/>
</dbReference>
<evidence type="ECO:0000313" key="4">
    <source>
        <dbReference type="EMBL" id="CAA9994888.1"/>
    </source>
</evidence>
<evidence type="ECO:0000256" key="2">
    <source>
        <dbReference type="ARBA" id="ARBA00023268"/>
    </source>
</evidence>
<dbReference type="FunFam" id="3.30.70.270:FF:000020">
    <property type="entry name" value="Transposon Tf2-6 polyprotein-like Protein"/>
    <property type="match status" value="1"/>
</dbReference>
<dbReference type="PANTHER" id="PTHR37984:SF5">
    <property type="entry name" value="PROTEIN NYNRIN-LIKE"/>
    <property type="match status" value="1"/>
</dbReference>
<dbReference type="InterPro" id="IPR050951">
    <property type="entry name" value="Retrovirus_Pol_polyprotein"/>
</dbReference>